<feature type="compositionally biased region" description="Polar residues" evidence="1">
    <location>
        <begin position="51"/>
        <end position="60"/>
    </location>
</feature>
<organism evidence="2 3">
    <name type="scientific">Haemaphysalis longicornis</name>
    <name type="common">Bush tick</name>
    <dbReference type="NCBI Taxonomy" id="44386"/>
    <lineage>
        <taxon>Eukaryota</taxon>
        <taxon>Metazoa</taxon>
        <taxon>Ecdysozoa</taxon>
        <taxon>Arthropoda</taxon>
        <taxon>Chelicerata</taxon>
        <taxon>Arachnida</taxon>
        <taxon>Acari</taxon>
        <taxon>Parasitiformes</taxon>
        <taxon>Ixodida</taxon>
        <taxon>Ixodoidea</taxon>
        <taxon>Ixodidae</taxon>
        <taxon>Haemaphysalinae</taxon>
        <taxon>Haemaphysalis</taxon>
    </lineage>
</organism>
<keyword evidence="3" id="KW-1185">Reference proteome</keyword>
<sequence length="115" mass="12689">MDQQPSHAFSCSAEDDADATAPWIEVTRRAQHKNKHPTTTAAGRSPLKPGTTATSNSKLPSNRPKPPRLPENDYKMAIRPRNGLALRKISPYTLASCFLHEANLTLREADLKISN</sequence>
<reference evidence="2 3" key="1">
    <citation type="journal article" date="2020" name="Cell">
        <title>Large-Scale Comparative Analyses of Tick Genomes Elucidate Their Genetic Diversity and Vector Capacities.</title>
        <authorList>
            <consortium name="Tick Genome and Microbiome Consortium (TIGMIC)"/>
            <person name="Jia N."/>
            <person name="Wang J."/>
            <person name="Shi W."/>
            <person name="Du L."/>
            <person name="Sun Y."/>
            <person name="Zhan W."/>
            <person name="Jiang J.F."/>
            <person name="Wang Q."/>
            <person name="Zhang B."/>
            <person name="Ji P."/>
            <person name="Bell-Sakyi L."/>
            <person name="Cui X.M."/>
            <person name="Yuan T.T."/>
            <person name="Jiang B.G."/>
            <person name="Yang W.F."/>
            <person name="Lam T.T."/>
            <person name="Chang Q.C."/>
            <person name="Ding S.J."/>
            <person name="Wang X.J."/>
            <person name="Zhu J.G."/>
            <person name="Ruan X.D."/>
            <person name="Zhao L."/>
            <person name="Wei J.T."/>
            <person name="Ye R.Z."/>
            <person name="Que T.C."/>
            <person name="Du C.H."/>
            <person name="Zhou Y.H."/>
            <person name="Cheng J.X."/>
            <person name="Dai P.F."/>
            <person name="Guo W.B."/>
            <person name="Han X.H."/>
            <person name="Huang E.J."/>
            <person name="Li L.F."/>
            <person name="Wei W."/>
            <person name="Gao Y.C."/>
            <person name="Liu J.Z."/>
            <person name="Shao H.Z."/>
            <person name="Wang X."/>
            <person name="Wang C.C."/>
            <person name="Yang T.C."/>
            <person name="Huo Q.B."/>
            <person name="Li W."/>
            <person name="Chen H.Y."/>
            <person name="Chen S.E."/>
            <person name="Zhou L.G."/>
            <person name="Ni X.B."/>
            <person name="Tian J.H."/>
            <person name="Sheng Y."/>
            <person name="Liu T."/>
            <person name="Pan Y.S."/>
            <person name="Xia L.Y."/>
            <person name="Li J."/>
            <person name="Zhao F."/>
            <person name="Cao W.C."/>
        </authorList>
    </citation>
    <scope>NUCLEOTIDE SEQUENCE [LARGE SCALE GENOMIC DNA]</scope>
    <source>
        <strain evidence="2">HaeL-2018</strain>
    </source>
</reference>
<proteinExistence type="predicted"/>
<name>A0A9J6GJA7_HAELO</name>
<evidence type="ECO:0000313" key="3">
    <source>
        <dbReference type="Proteomes" id="UP000821853"/>
    </source>
</evidence>
<evidence type="ECO:0000313" key="2">
    <source>
        <dbReference type="EMBL" id="KAH9378582.1"/>
    </source>
</evidence>
<feature type="region of interest" description="Disordered" evidence="1">
    <location>
        <begin position="1"/>
        <end position="73"/>
    </location>
</feature>
<gene>
    <name evidence="2" type="ORF">HPB48_009949</name>
</gene>
<comment type="caution">
    <text evidence="2">The sequence shown here is derived from an EMBL/GenBank/DDBJ whole genome shotgun (WGS) entry which is preliminary data.</text>
</comment>
<dbReference type="EMBL" id="JABSTR010000009">
    <property type="protein sequence ID" value="KAH9378582.1"/>
    <property type="molecule type" value="Genomic_DNA"/>
</dbReference>
<evidence type="ECO:0000256" key="1">
    <source>
        <dbReference type="SAM" id="MobiDB-lite"/>
    </source>
</evidence>
<dbReference type="Proteomes" id="UP000821853">
    <property type="component" value="Unassembled WGS sequence"/>
</dbReference>
<dbReference type="VEuPathDB" id="VectorBase:HLOH_048486"/>
<accession>A0A9J6GJA7</accession>
<dbReference type="AlphaFoldDB" id="A0A9J6GJA7"/>
<protein>
    <submittedName>
        <fullName evidence="2">Uncharacterized protein</fullName>
    </submittedName>
</protein>